<proteinExistence type="predicted"/>
<gene>
    <name evidence="6" type="ORF">SAMN05216529_102414</name>
</gene>
<keyword evidence="1" id="KW-0805">Transcription regulation</keyword>
<dbReference type="InterPro" id="IPR011711">
    <property type="entry name" value="GntR_C"/>
</dbReference>
<dbReference type="Gene3D" id="1.10.10.10">
    <property type="entry name" value="Winged helix-like DNA-binding domain superfamily/Winged helix DNA-binding domain"/>
    <property type="match status" value="1"/>
</dbReference>
<organism evidence="6 7">
    <name type="scientific">Faecalicatena contorta</name>
    <dbReference type="NCBI Taxonomy" id="39482"/>
    <lineage>
        <taxon>Bacteria</taxon>
        <taxon>Bacillati</taxon>
        <taxon>Bacillota</taxon>
        <taxon>Clostridia</taxon>
        <taxon>Lachnospirales</taxon>
        <taxon>Lachnospiraceae</taxon>
        <taxon>Faecalicatena</taxon>
    </lineage>
</organism>
<keyword evidence="7" id="KW-1185">Reference proteome</keyword>
<evidence type="ECO:0000313" key="7">
    <source>
        <dbReference type="Proteomes" id="UP000254051"/>
    </source>
</evidence>
<keyword evidence="3" id="KW-0804">Transcription</keyword>
<evidence type="ECO:0000256" key="1">
    <source>
        <dbReference type="ARBA" id="ARBA00023015"/>
    </source>
</evidence>
<dbReference type="EMBL" id="UHJJ01000002">
    <property type="protein sequence ID" value="SUQ13196.1"/>
    <property type="molecule type" value="Genomic_DNA"/>
</dbReference>
<dbReference type="GO" id="GO:0003677">
    <property type="term" value="F:DNA binding"/>
    <property type="evidence" value="ECO:0007669"/>
    <property type="project" value="UniProtKB-KW"/>
</dbReference>
<dbReference type="InterPro" id="IPR036388">
    <property type="entry name" value="WH-like_DNA-bd_sf"/>
</dbReference>
<dbReference type="SMART" id="SM00345">
    <property type="entry name" value="HTH_GNTR"/>
    <property type="match status" value="1"/>
</dbReference>
<dbReference type="PRINTS" id="PR00035">
    <property type="entry name" value="HTHGNTR"/>
</dbReference>
<reference evidence="7" key="1">
    <citation type="submission" date="2017-07" db="EMBL/GenBank/DDBJ databases">
        <authorList>
            <person name="Varghese N."/>
            <person name="Submissions S."/>
        </authorList>
    </citation>
    <scope>NUCLEOTIDE SEQUENCE [LARGE SCALE GENOMIC DNA]</scope>
    <source>
        <strain evidence="7">NLAE-zl-C134</strain>
    </source>
</reference>
<dbReference type="GO" id="GO:0003700">
    <property type="term" value="F:DNA-binding transcription factor activity"/>
    <property type="evidence" value="ECO:0007669"/>
    <property type="project" value="InterPro"/>
</dbReference>
<evidence type="ECO:0000256" key="2">
    <source>
        <dbReference type="ARBA" id="ARBA00023125"/>
    </source>
</evidence>
<evidence type="ECO:0000313" key="6">
    <source>
        <dbReference type="EMBL" id="SUQ13196.1"/>
    </source>
</evidence>
<dbReference type="InterPro" id="IPR008920">
    <property type="entry name" value="TF_FadR/GntR_C"/>
</dbReference>
<evidence type="ECO:0000259" key="5">
    <source>
        <dbReference type="PROSITE" id="PS50949"/>
    </source>
</evidence>
<name>A0A316A3X3_9FIRM</name>
<keyword evidence="4" id="KW-0175">Coiled coil</keyword>
<dbReference type="PANTHER" id="PTHR43537">
    <property type="entry name" value="TRANSCRIPTIONAL REGULATOR, GNTR FAMILY"/>
    <property type="match status" value="1"/>
</dbReference>
<keyword evidence="6" id="KW-0670">Pyruvate</keyword>
<dbReference type="Pfam" id="PF07729">
    <property type="entry name" value="FCD"/>
    <property type="match status" value="1"/>
</dbReference>
<keyword evidence="2" id="KW-0238">DNA-binding</keyword>
<feature type="coiled-coil region" evidence="4">
    <location>
        <begin position="107"/>
        <end position="137"/>
    </location>
</feature>
<dbReference type="CDD" id="cd07377">
    <property type="entry name" value="WHTH_GntR"/>
    <property type="match status" value="1"/>
</dbReference>
<evidence type="ECO:0000256" key="3">
    <source>
        <dbReference type="ARBA" id="ARBA00023163"/>
    </source>
</evidence>
<dbReference type="AlphaFoldDB" id="A0A316A3X3"/>
<dbReference type="Gene3D" id="1.20.120.530">
    <property type="entry name" value="GntR ligand-binding domain-like"/>
    <property type="match status" value="1"/>
</dbReference>
<accession>A0A316A3X3</accession>
<dbReference type="SUPFAM" id="SSF46785">
    <property type="entry name" value="Winged helix' DNA-binding domain"/>
    <property type="match status" value="1"/>
</dbReference>
<dbReference type="SUPFAM" id="SSF48008">
    <property type="entry name" value="GntR ligand-binding domain-like"/>
    <property type="match status" value="1"/>
</dbReference>
<evidence type="ECO:0000256" key="4">
    <source>
        <dbReference type="SAM" id="Coils"/>
    </source>
</evidence>
<dbReference type="InterPro" id="IPR036390">
    <property type="entry name" value="WH_DNA-bd_sf"/>
</dbReference>
<sequence length="232" mass="26542">MKIQPIQKVNVGEQVFQQMKKQLITGEWKPGDKLPSENELADLFNVSRITIRQALQKLSALDLVETRLGEGSFVKEIEVERSLNELIPTMYLGGQSQSQVIEFREIIDSESARLAAKRAEKEDIEELRALVGEMKRAQKNEDNKGYAKSDLAFHIKIGEMTKNPLIIKTNSILRDILEESMDDVIRKMGFEPGIYYHEKILGAIENGEASLAMKLMREHISKNESYFEEENK</sequence>
<dbReference type="PROSITE" id="PS50949">
    <property type="entry name" value="HTH_GNTR"/>
    <property type="match status" value="1"/>
</dbReference>
<dbReference type="PANTHER" id="PTHR43537:SF5">
    <property type="entry name" value="UXU OPERON TRANSCRIPTIONAL REGULATOR"/>
    <property type="match status" value="1"/>
</dbReference>
<feature type="domain" description="HTH gntR-type" evidence="5">
    <location>
        <begin position="9"/>
        <end position="77"/>
    </location>
</feature>
<dbReference type="Pfam" id="PF00392">
    <property type="entry name" value="GntR"/>
    <property type="match status" value="1"/>
</dbReference>
<protein>
    <submittedName>
        <fullName evidence="6">GntR family transcriptional regulator, transcriptional repressor for pyruvate dehydrogenase complex</fullName>
    </submittedName>
</protein>
<dbReference type="OrthoDB" id="9816541at2"/>
<dbReference type="RefSeq" id="WP_109709181.1">
    <property type="nucleotide sequence ID" value="NZ_QGDS01000002.1"/>
</dbReference>
<dbReference type="InterPro" id="IPR000524">
    <property type="entry name" value="Tscrpt_reg_HTH_GntR"/>
</dbReference>
<dbReference type="SMART" id="SM00895">
    <property type="entry name" value="FCD"/>
    <property type="match status" value="1"/>
</dbReference>
<dbReference type="Proteomes" id="UP000254051">
    <property type="component" value="Unassembled WGS sequence"/>
</dbReference>